<keyword evidence="4" id="KW-1185">Reference proteome</keyword>
<evidence type="ECO:0000256" key="1">
    <source>
        <dbReference type="ARBA" id="ARBA00038283"/>
    </source>
</evidence>
<dbReference type="Gene3D" id="1.10.10.10">
    <property type="entry name" value="Winged helix-like DNA-binding domain superfamily/Winged helix DNA-binding domain"/>
    <property type="match status" value="1"/>
</dbReference>
<name>A0A7U8B330_CAMUP</name>
<dbReference type="SUPFAM" id="SSF46785">
    <property type="entry name" value="Winged helix' DNA-binding domain"/>
    <property type="match status" value="1"/>
</dbReference>
<evidence type="ECO:0000313" key="4">
    <source>
        <dbReference type="Proteomes" id="UP000535305"/>
    </source>
</evidence>
<evidence type="ECO:0000259" key="2">
    <source>
        <dbReference type="Pfam" id="PF01051"/>
    </source>
</evidence>
<protein>
    <submittedName>
        <fullName evidence="3">Replication initiation protein</fullName>
    </submittedName>
</protein>
<dbReference type="EMBL" id="AABVLA010000013">
    <property type="protein sequence ID" value="EAJ1621854.1"/>
    <property type="molecule type" value="Genomic_DNA"/>
</dbReference>
<comment type="caution">
    <text evidence="3">The sequence shown here is derived from an EMBL/GenBank/DDBJ whole genome shotgun (WGS) entry which is preliminary data.</text>
</comment>
<dbReference type="GO" id="GO:0003887">
    <property type="term" value="F:DNA-directed DNA polymerase activity"/>
    <property type="evidence" value="ECO:0007669"/>
    <property type="project" value="InterPro"/>
</dbReference>
<dbReference type="Pfam" id="PF01051">
    <property type="entry name" value="Rep3_N"/>
    <property type="match status" value="1"/>
</dbReference>
<feature type="domain" description="Initiator Rep protein WH1" evidence="2">
    <location>
        <begin position="30"/>
        <end position="201"/>
    </location>
</feature>
<dbReference type="InterPro" id="IPR036390">
    <property type="entry name" value="WH_DNA-bd_sf"/>
</dbReference>
<evidence type="ECO:0000313" key="3">
    <source>
        <dbReference type="EMBL" id="EAJ1621854.1"/>
    </source>
</evidence>
<dbReference type="Proteomes" id="UP000535305">
    <property type="component" value="Unassembled WGS sequence"/>
</dbReference>
<sequence length="308" mass="37293">MTCKRLITFDFVEGNYIMKMTQQDKDSNLVYRNELNVLSFPKFTAMDFNIFFTICYYASNHYKKYGMKKLIRSFKNEFKKDYDEKNDINFVEIKFDSLRIFMPQIKNKKRFFNEIYDLVKYKLRFVGVDRIKSTLGQVDKGKFLPFFYEFDVDDEEELLRVKLTSYAYSLLNEFGNFMSFDMNEFCSFENKYTKTLFRLLKQYENSNTHTDEANPNIKAITMTKDEFKKFMNTPDNYESKDLERKVIKPSIKEIKSKTSYFNGSTHKSYSIQMIDYEKIFEEYEKKDNVIQRKRQNVKGFKFIFEKKI</sequence>
<dbReference type="GO" id="GO:0006270">
    <property type="term" value="P:DNA replication initiation"/>
    <property type="evidence" value="ECO:0007669"/>
    <property type="project" value="InterPro"/>
</dbReference>
<organism evidence="3 4">
    <name type="scientific">Campylobacter upsaliensis</name>
    <dbReference type="NCBI Taxonomy" id="28080"/>
    <lineage>
        <taxon>Bacteria</taxon>
        <taxon>Pseudomonadati</taxon>
        <taxon>Campylobacterota</taxon>
        <taxon>Epsilonproteobacteria</taxon>
        <taxon>Campylobacterales</taxon>
        <taxon>Campylobacteraceae</taxon>
        <taxon>Campylobacter</taxon>
    </lineage>
</organism>
<proteinExistence type="inferred from homology"/>
<dbReference type="InterPro" id="IPR036388">
    <property type="entry name" value="WH-like_DNA-bd_sf"/>
</dbReference>
<reference evidence="3 4" key="1">
    <citation type="submission" date="2018-06" db="EMBL/GenBank/DDBJ databases">
        <authorList>
            <consortium name="PulseNet: The National Subtyping Network for Foodborne Disease Surveillance"/>
            <person name="Tarr C.L."/>
            <person name="Trees E."/>
            <person name="Katz L.S."/>
            <person name="Carleton-Romer H.A."/>
            <person name="Stroika S."/>
            <person name="Kucerova Z."/>
            <person name="Roache K.F."/>
            <person name="Sabol A.L."/>
            <person name="Besser J."/>
            <person name="Gerner-Smidt P."/>
        </authorList>
    </citation>
    <scope>NUCLEOTIDE SEQUENCE [LARGE SCALE GENOMIC DNA]</scope>
    <source>
        <strain evidence="3 4">PNUSAC003104</strain>
    </source>
</reference>
<accession>A0A7U8B330</accession>
<dbReference type="AlphaFoldDB" id="A0A7U8B330"/>
<dbReference type="InterPro" id="IPR000525">
    <property type="entry name" value="Initiator_Rep_WH1"/>
</dbReference>
<gene>
    <name evidence="3" type="ORF">CT510_04175</name>
</gene>
<comment type="similarity">
    <text evidence="1">Belongs to the initiator RepB protein family.</text>
</comment>
<dbReference type="Pfam" id="PF21205">
    <property type="entry name" value="Rep3_C"/>
    <property type="match status" value="1"/>
</dbReference>